<evidence type="ECO:0000256" key="1">
    <source>
        <dbReference type="ARBA" id="ARBA00004123"/>
    </source>
</evidence>
<feature type="compositionally biased region" description="Low complexity" evidence="6">
    <location>
        <begin position="214"/>
        <end position="229"/>
    </location>
</feature>
<evidence type="ECO:0000256" key="2">
    <source>
        <dbReference type="ARBA" id="ARBA00005510"/>
    </source>
</evidence>
<dbReference type="GO" id="GO:0003700">
    <property type="term" value="F:DNA-binding transcription factor activity"/>
    <property type="evidence" value="ECO:0007669"/>
    <property type="project" value="TreeGrafter"/>
</dbReference>
<protein>
    <recommendedName>
        <fullName evidence="7">BHLH domain-containing protein</fullName>
    </recommendedName>
</protein>
<feature type="compositionally biased region" description="Basic and acidic residues" evidence="6">
    <location>
        <begin position="261"/>
        <end position="279"/>
    </location>
</feature>
<evidence type="ECO:0000313" key="9">
    <source>
        <dbReference type="Proteomes" id="UP000734854"/>
    </source>
</evidence>
<name>A0A8J5KVC1_ZINOF</name>
<dbReference type="OrthoDB" id="775589at2759"/>
<evidence type="ECO:0000256" key="4">
    <source>
        <dbReference type="ARBA" id="ARBA00023163"/>
    </source>
</evidence>
<evidence type="ECO:0000313" key="8">
    <source>
        <dbReference type="EMBL" id="KAG6492108.1"/>
    </source>
</evidence>
<dbReference type="EMBL" id="JACMSC010000013">
    <property type="protein sequence ID" value="KAG6492108.1"/>
    <property type="molecule type" value="Genomic_DNA"/>
</dbReference>
<feature type="domain" description="BHLH" evidence="7">
    <location>
        <begin position="309"/>
        <end position="359"/>
    </location>
</feature>
<comment type="caution">
    <text evidence="8">The sequence shown here is derived from an EMBL/GenBank/DDBJ whole genome shotgun (WGS) entry which is preliminary data.</text>
</comment>
<dbReference type="FunFam" id="4.10.280.10:FF:000002">
    <property type="entry name" value="Basic helix-loop-helix transcription factor"/>
    <property type="match status" value="1"/>
</dbReference>
<evidence type="ECO:0000259" key="7">
    <source>
        <dbReference type="PROSITE" id="PS50888"/>
    </source>
</evidence>
<dbReference type="SMART" id="SM00353">
    <property type="entry name" value="HLH"/>
    <property type="match status" value="1"/>
</dbReference>
<evidence type="ECO:0000256" key="6">
    <source>
        <dbReference type="SAM" id="MobiDB-lite"/>
    </source>
</evidence>
<dbReference type="PROSITE" id="PS50888">
    <property type="entry name" value="BHLH"/>
    <property type="match status" value="1"/>
</dbReference>
<keyword evidence="9" id="KW-1185">Reference proteome</keyword>
<dbReference type="Proteomes" id="UP000734854">
    <property type="component" value="Unassembled WGS sequence"/>
</dbReference>
<dbReference type="InterPro" id="IPR011598">
    <property type="entry name" value="bHLH_dom"/>
</dbReference>
<comment type="subcellular location">
    <subcellularLocation>
        <location evidence="1">Nucleus</location>
    </subcellularLocation>
</comment>
<dbReference type="PANTHER" id="PTHR12565">
    <property type="entry name" value="STEROL REGULATORY ELEMENT-BINDING PROTEIN"/>
    <property type="match status" value="1"/>
</dbReference>
<feature type="compositionally biased region" description="Basic residues" evidence="6">
    <location>
        <begin position="238"/>
        <end position="248"/>
    </location>
</feature>
<feature type="compositionally biased region" description="Basic and acidic residues" evidence="6">
    <location>
        <begin position="286"/>
        <end position="296"/>
    </location>
</feature>
<sequence length="466" mass="50108">MIKERFFGGNGSSAEAVLPSELKSGADADQLPRSSLKLGWVQPMQHDAHAYLESDLSSLVLSPSFNAPTGNDGVVVRELVGRLGSICKSGGISPTSRCQVAGISCHTTPLNSPPKLNLSATNHQPQGVPAQGNQMAASQFAPFADDPGLVEKPARFPCFGARNRVGIGAQLGLAEAGKLSRVSSSQSLMAANNGKGVAISDATMEMSRFGGRVSYSSSPGASSASDSLATTGAESNGRKRKAAPKCKGKISPLSPPNMNPPKEENSGTKKCKLREDREQNINGSRKLGEDAKPLEPPKDYIHVRARRGQATDSHSLAERVRREKISERMKLLQNLVPGCSKVTGKAVMLDEIINYVQSLQRQVEFLSMKLATLNSQLEFDMETLLPKDVHHAHVPFPHQLNELDMASSAFSFSQQPLKIAVPDSVDGFTDATCQFVDFEEDDLHQYVVWMGFGESQATGHSSHCIL</sequence>
<gene>
    <name evidence="8" type="ORF">ZIOFF_047058</name>
</gene>
<organism evidence="8 9">
    <name type="scientific">Zingiber officinale</name>
    <name type="common">Ginger</name>
    <name type="synonym">Amomum zingiber</name>
    <dbReference type="NCBI Taxonomy" id="94328"/>
    <lineage>
        <taxon>Eukaryota</taxon>
        <taxon>Viridiplantae</taxon>
        <taxon>Streptophyta</taxon>
        <taxon>Embryophyta</taxon>
        <taxon>Tracheophyta</taxon>
        <taxon>Spermatophyta</taxon>
        <taxon>Magnoliopsida</taxon>
        <taxon>Liliopsida</taxon>
        <taxon>Zingiberales</taxon>
        <taxon>Zingiberaceae</taxon>
        <taxon>Zingiber</taxon>
    </lineage>
</organism>
<proteinExistence type="inferred from homology"/>
<dbReference type="AlphaFoldDB" id="A0A8J5KVC1"/>
<feature type="region of interest" description="Disordered" evidence="6">
    <location>
        <begin position="212"/>
        <end position="296"/>
    </location>
</feature>
<keyword evidence="3" id="KW-0805">Transcription regulation</keyword>
<dbReference type="GO" id="GO:0046983">
    <property type="term" value="F:protein dimerization activity"/>
    <property type="evidence" value="ECO:0007669"/>
    <property type="project" value="InterPro"/>
</dbReference>
<dbReference type="PANTHER" id="PTHR12565:SF184">
    <property type="entry name" value="BHLH TRANSCRIPTION FACTOR"/>
    <property type="match status" value="1"/>
</dbReference>
<dbReference type="GO" id="GO:0005634">
    <property type="term" value="C:nucleus"/>
    <property type="evidence" value="ECO:0007669"/>
    <property type="project" value="UniProtKB-SubCell"/>
</dbReference>
<reference evidence="8 9" key="1">
    <citation type="submission" date="2020-08" db="EMBL/GenBank/DDBJ databases">
        <title>Plant Genome Project.</title>
        <authorList>
            <person name="Zhang R.-G."/>
        </authorList>
    </citation>
    <scope>NUCLEOTIDE SEQUENCE [LARGE SCALE GENOMIC DNA]</scope>
    <source>
        <tissue evidence="8">Rhizome</tissue>
    </source>
</reference>
<dbReference type="InterPro" id="IPR024097">
    <property type="entry name" value="bHLH_ZIP_TF"/>
</dbReference>
<dbReference type="CDD" id="cd18919">
    <property type="entry name" value="bHLH_AtBPE_like"/>
    <property type="match status" value="1"/>
</dbReference>
<keyword evidence="4" id="KW-0804">Transcription</keyword>
<evidence type="ECO:0000256" key="3">
    <source>
        <dbReference type="ARBA" id="ARBA00023015"/>
    </source>
</evidence>
<accession>A0A8J5KVC1</accession>
<evidence type="ECO:0000256" key="5">
    <source>
        <dbReference type="ARBA" id="ARBA00023242"/>
    </source>
</evidence>
<comment type="similarity">
    <text evidence="2">Belongs to the bHLH protein family.</text>
</comment>
<dbReference type="Pfam" id="PF00010">
    <property type="entry name" value="HLH"/>
    <property type="match status" value="1"/>
</dbReference>
<keyword evidence="5" id="KW-0539">Nucleus</keyword>